<feature type="transmembrane region" description="Helical" evidence="1">
    <location>
        <begin position="12"/>
        <end position="40"/>
    </location>
</feature>
<keyword evidence="1" id="KW-0472">Membrane</keyword>
<evidence type="ECO:0000256" key="1">
    <source>
        <dbReference type="SAM" id="Phobius"/>
    </source>
</evidence>
<dbReference type="PANTHER" id="PTHR38690">
    <property type="entry name" value="PROTEASE-RELATED"/>
    <property type="match status" value="1"/>
</dbReference>
<keyword evidence="1" id="KW-0812">Transmembrane</keyword>
<accession>A0ABY3SX60</accession>
<protein>
    <recommendedName>
        <fullName evidence="2">YhdP central domain-containing protein</fullName>
    </recommendedName>
</protein>
<name>A0ABY3SX60_9GAMM</name>
<proteinExistence type="predicted"/>
<organism evidence="3 4">
    <name type="scientific">Thiothrix winogradskyi</name>
    <dbReference type="NCBI Taxonomy" id="96472"/>
    <lineage>
        <taxon>Bacteria</taxon>
        <taxon>Pseudomonadati</taxon>
        <taxon>Pseudomonadota</taxon>
        <taxon>Gammaproteobacteria</taxon>
        <taxon>Thiotrichales</taxon>
        <taxon>Thiotrichaceae</taxon>
        <taxon>Thiothrix</taxon>
    </lineage>
</organism>
<dbReference type="InterPro" id="IPR025263">
    <property type="entry name" value="YhdP_central"/>
</dbReference>
<dbReference type="Pfam" id="PF13116">
    <property type="entry name" value="YhdP"/>
    <property type="match status" value="1"/>
</dbReference>
<evidence type="ECO:0000313" key="3">
    <source>
        <dbReference type="EMBL" id="UJS23748.1"/>
    </source>
</evidence>
<dbReference type="PANTHER" id="PTHR38690:SF1">
    <property type="entry name" value="PROTEASE"/>
    <property type="match status" value="1"/>
</dbReference>
<keyword evidence="4" id="KW-1185">Reference proteome</keyword>
<sequence length="1176" mass="126911">MYFSRRQGGFVLRLTYLLLTFLFHWAIVLVALVGLAHLWLPMVDDYKGILEQELSRFVGNSISIGQIRVDHDSEELRWVLDNLQLTDDTSGQSPIQIRQLSLSVDWRESLRTLRLQPADIVLEGVEFILRQEANALPEVQGLRFPLPGQKNTALNIERQSPIRISINSGFVHWMDVTNRRALTLSDLQFMGEILPNEITLQADALFPPAIGETLGVDAVLHQVTNAEGNTQWDGTLHTRTQIFNLAALPSPLLKHYGVNAGGLKLDATIKAAAGKPLHISGTGEIQHLGWTGNAQIPALQGVNASFTAANEGGSVKVKLNDSPLSYPQWFEKTLRVDSLAADLNWQVKADGWHWQLSHLTAENPDLTLQGTGTLALPTQQPPTIDLNMTFATRRTVDNVRDYIPAIIPDNTEKWLKTAIVKGYVPKGEFVLRGNPADFPFTHKPGVFDIRFDIENGVLAYLPEWPAAHEVNGELHFHNADMNATVHSARIMDLAVTGGTVAIPGMHGYDTHLLLDLNTQGDLQAHMNYLRDAPIGRSLRDFMPVARFSGGSALHLKLDVPLRHATLEQQGVAVDGVVSLQGNRFAIPAYDQDFTELQGQVHFDQHGVDVSGASGQYRQQPLKLSARTDKAKGIISIDLQQQQQPAVFLPESLASLRQYLSGTALVNTRLELPAFNANAATGQAPTSLKVLARSQLQGVGIALPPPFGKAAAEARELQVEVELPFDSAQPWQALVGLGQHLQVQARLPHKGEQAPAIGIGVGGKPVNLPASGIQLGGELAEFDLLEWQALGKLSGAGSTPSDMPNAALHADLEIGKLTLGKQSFGKAALSVRGGDILKAHVQADHLQANIHLPVKAPASGRVNIDAQHLDLDQLGEQLSTGTAATGKGLSPVNFPSMRFTCTDCRKGEFPLQSLSLSLNKSRDDLLIEQLEIRQPLMVLSASKGRWYTAADGSSHTELTAKATVTEPGKLLVKPGKAAALQGGELTANAQLHWQGAPFSVALANLNGTLQAKLGKGSLTDVDPGLGRLLGLLDAQRLPNRLALDFRDMTVKGVAFDAITGSFRLEHGVLKTHDTLIEAAAMVAGIEGSLDLSRETLDHTVTVVPNLRSTLPVVGAAVGGIGGGAAMLLLNSLTEKPAAHQVQTGGGLRYRVTGSWETPEIVELKPPLKKTTVDVLTH</sequence>
<feature type="domain" description="YhdP central" evidence="2">
    <location>
        <begin position="275"/>
        <end position="1159"/>
    </location>
</feature>
<dbReference type="RefSeq" id="WP_236497951.1">
    <property type="nucleotide sequence ID" value="NZ_CP091244.1"/>
</dbReference>
<dbReference type="Proteomes" id="UP001054801">
    <property type="component" value="Chromosome"/>
</dbReference>
<evidence type="ECO:0000313" key="4">
    <source>
        <dbReference type="Proteomes" id="UP001054801"/>
    </source>
</evidence>
<dbReference type="EMBL" id="CP091244">
    <property type="protein sequence ID" value="UJS23748.1"/>
    <property type="molecule type" value="Genomic_DNA"/>
</dbReference>
<gene>
    <name evidence="3" type="ORF">L2Y54_17675</name>
</gene>
<reference evidence="3" key="1">
    <citation type="journal article" date="2022" name="Microorganisms">
        <title>Two New Species of Filamentous Sulfur Bacteria of the Genus Thiothrix, Thiothrix winogradskyi sp. nov. and 'Candidatus Thiothrix sulfatifontis' sp. nov.</title>
        <authorList>
            <person name="Ravin N.V."/>
            <person name="Rossetti S."/>
            <person name="Beletsky A.V."/>
            <person name="Kadnikov V.V."/>
            <person name="Rudenko T.S."/>
            <person name="Smolyakov D.D."/>
            <person name="Moskvitina M.I."/>
            <person name="Gureeva M.V."/>
            <person name="Mardanov A.V."/>
            <person name="Grabovich M.Y."/>
        </authorList>
    </citation>
    <scope>NUCLEOTIDE SEQUENCE</scope>
    <source>
        <strain evidence="3">CT3</strain>
    </source>
</reference>
<dbReference type="InterPro" id="IPR011836">
    <property type="entry name" value="YhdP"/>
</dbReference>
<evidence type="ECO:0000259" key="2">
    <source>
        <dbReference type="Pfam" id="PF13116"/>
    </source>
</evidence>
<keyword evidence="1" id="KW-1133">Transmembrane helix</keyword>